<dbReference type="InterPro" id="IPR001387">
    <property type="entry name" value="Cro/C1-type_HTH"/>
</dbReference>
<evidence type="ECO:0000313" key="3">
    <source>
        <dbReference type="EMBL" id="MBP0482591.1"/>
    </source>
</evidence>
<evidence type="ECO:0000259" key="2">
    <source>
        <dbReference type="PROSITE" id="PS50943"/>
    </source>
</evidence>
<feature type="domain" description="HTH cro/C1-type" evidence="2">
    <location>
        <begin position="16"/>
        <end position="72"/>
    </location>
</feature>
<dbReference type="AlphaFoldDB" id="A0A940MJD7"/>
<dbReference type="GO" id="GO:0003677">
    <property type="term" value="F:DNA binding"/>
    <property type="evidence" value="ECO:0007669"/>
    <property type="project" value="InterPro"/>
</dbReference>
<feature type="transmembrane region" description="Helical" evidence="1">
    <location>
        <begin position="221"/>
        <end position="239"/>
    </location>
</feature>
<dbReference type="RefSeq" id="WP_209360535.1">
    <property type="nucleotide sequence ID" value="NZ_JAGISH010000004.1"/>
</dbReference>
<dbReference type="SUPFAM" id="SSF47413">
    <property type="entry name" value="lambda repressor-like DNA-binding domains"/>
    <property type="match status" value="1"/>
</dbReference>
<reference evidence="3" key="1">
    <citation type="submission" date="2021-03" db="EMBL/GenBank/DDBJ databases">
        <title>Sagittula salina sp. nov. strain M10.9X isolated from the marine waste.</title>
        <authorList>
            <person name="Satari L."/>
            <person name="Molina-Menor E."/>
            <person name="Vidal-Verdu A."/>
            <person name="Pascual J."/>
            <person name="Pereto J."/>
            <person name="Porcar M."/>
        </authorList>
    </citation>
    <scope>NUCLEOTIDE SEQUENCE</scope>
    <source>
        <strain evidence="3">M10.9X</strain>
    </source>
</reference>
<evidence type="ECO:0000313" key="4">
    <source>
        <dbReference type="Proteomes" id="UP000675940"/>
    </source>
</evidence>
<dbReference type="Pfam" id="PF01381">
    <property type="entry name" value="HTH_3"/>
    <property type="match status" value="1"/>
</dbReference>
<keyword evidence="1" id="KW-0812">Transmembrane</keyword>
<organism evidence="3 4">
    <name type="scientific">Sagittula salina</name>
    <dbReference type="NCBI Taxonomy" id="2820268"/>
    <lineage>
        <taxon>Bacteria</taxon>
        <taxon>Pseudomonadati</taxon>
        <taxon>Pseudomonadota</taxon>
        <taxon>Alphaproteobacteria</taxon>
        <taxon>Rhodobacterales</taxon>
        <taxon>Roseobacteraceae</taxon>
        <taxon>Sagittula</taxon>
    </lineage>
</organism>
<gene>
    <name evidence="3" type="ORF">J5474_08825</name>
</gene>
<keyword evidence="1" id="KW-1133">Transmembrane helix</keyword>
<keyword evidence="1" id="KW-0472">Membrane</keyword>
<dbReference type="InterPro" id="IPR010982">
    <property type="entry name" value="Lambda_DNA-bd_dom_sf"/>
</dbReference>
<name>A0A940MJD7_9RHOB</name>
<protein>
    <submittedName>
        <fullName evidence="3">Helix-turn-helix transcriptional regulator</fullName>
    </submittedName>
</protein>
<evidence type="ECO:0000256" key="1">
    <source>
        <dbReference type="SAM" id="Phobius"/>
    </source>
</evidence>
<keyword evidence="4" id="KW-1185">Reference proteome</keyword>
<comment type="caution">
    <text evidence="3">The sequence shown here is derived from an EMBL/GenBank/DDBJ whole genome shotgun (WGS) entry which is preliminary data.</text>
</comment>
<dbReference type="PROSITE" id="PS50943">
    <property type="entry name" value="HTH_CROC1"/>
    <property type="match status" value="1"/>
</dbReference>
<proteinExistence type="predicted"/>
<accession>A0A940MJD7</accession>
<dbReference type="Proteomes" id="UP000675940">
    <property type="component" value="Unassembled WGS sequence"/>
</dbReference>
<dbReference type="SMART" id="SM00530">
    <property type="entry name" value="HTH_XRE"/>
    <property type="match status" value="1"/>
</dbReference>
<dbReference type="Gene3D" id="1.10.260.40">
    <property type="entry name" value="lambda repressor-like DNA-binding domains"/>
    <property type="match status" value="1"/>
</dbReference>
<dbReference type="CDD" id="cd00093">
    <property type="entry name" value="HTH_XRE"/>
    <property type="match status" value="1"/>
</dbReference>
<sequence length="284" mass="31855">MNTDKRTRAALFRTRLRAAMEDAGSNQTALARAVGVDRSTLSQLLRDSGPRLPNAHLTAACAQALGVSSDWLLGLSDRPERAADLLANAMTLTEAPRALVDEQIFAWHQEAEGYKIRYVPPALPDMLKTRDVLAWEYELHLGRTTEQAINASTDRLNWMRASQSDYEIALPLSELQAFAEGSGYYTGLPAAMRRTQLDLMAELTETLYPRLRVTLYDPRRLYSAPLTVFGPLLAVLYLGRNYLAFRDSDRLAVFTAHFDHLVKEAEITARALPTHLRALRNTVR</sequence>
<dbReference type="EMBL" id="JAGISH010000004">
    <property type="protein sequence ID" value="MBP0482591.1"/>
    <property type="molecule type" value="Genomic_DNA"/>
</dbReference>